<name>A0A1I5YBP1_9BACT</name>
<dbReference type="RefSeq" id="WP_090661047.1">
    <property type="nucleotide sequence ID" value="NZ_FOXQ01000011.1"/>
</dbReference>
<dbReference type="InterPro" id="IPR019068">
    <property type="entry name" value="Restrct_endonuc_II_MjaI"/>
</dbReference>
<gene>
    <name evidence="1" type="ORF">SAMN05444277_11194</name>
</gene>
<dbReference type="Pfam" id="PF09568">
    <property type="entry name" value="RE_MjaI"/>
    <property type="match status" value="1"/>
</dbReference>
<dbReference type="GO" id="GO:0009036">
    <property type="term" value="F:type II site-specific deoxyribonuclease activity"/>
    <property type="evidence" value="ECO:0007669"/>
    <property type="project" value="InterPro"/>
</dbReference>
<keyword evidence="1" id="KW-0255">Endonuclease</keyword>
<evidence type="ECO:0000313" key="2">
    <source>
        <dbReference type="Proteomes" id="UP000199031"/>
    </source>
</evidence>
<keyword evidence="2" id="KW-1185">Reference proteome</keyword>
<reference evidence="1 2" key="1">
    <citation type="submission" date="2016-10" db="EMBL/GenBank/DDBJ databases">
        <authorList>
            <person name="de Groot N.N."/>
        </authorList>
    </citation>
    <scope>NUCLEOTIDE SEQUENCE [LARGE SCALE GENOMIC DNA]</scope>
    <source>
        <strain evidence="1 2">DSM 28286</strain>
    </source>
</reference>
<keyword evidence="1" id="KW-0378">Hydrolase</keyword>
<keyword evidence="1" id="KW-0540">Nuclease</keyword>
<dbReference type="GO" id="GO:0003677">
    <property type="term" value="F:DNA binding"/>
    <property type="evidence" value="ECO:0007669"/>
    <property type="project" value="InterPro"/>
</dbReference>
<dbReference type="OrthoDB" id="1729685at2"/>
<protein>
    <submittedName>
        <fullName evidence="1">MjaI restriction endonuclease</fullName>
    </submittedName>
</protein>
<proteinExistence type="predicted"/>
<evidence type="ECO:0000313" key="1">
    <source>
        <dbReference type="EMBL" id="SFQ41645.1"/>
    </source>
</evidence>
<dbReference type="GO" id="GO:0009307">
    <property type="term" value="P:DNA restriction-modification system"/>
    <property type="evidence" value="ECO:0007669"/>
    <property type="project" value="InterPro"/>
</dbReference>
<dbReference type="STRING" id="1465490.SAMN05444277_11194"/>
<accession>A0A1I5YBP1</accession>
<dbReference type="AlphaFoldDB" id="A0A1I5YBP1"/>
<dbReference type="Proteomes" id="UP000199031">
    <property type="component" value="Unassembled WGS sequence"/>
</dbReference>
<organism evidence="1 2">
    <name type="scientific">Parafilimonas terrae</name>
    <dbReference type="NCBI Taxonomy" id="1465490"/>
    <lineage>
        <taxon>Bacteria</taxon>
        <taxon>Pseudomonadati</taxon>
        <taxon>Bacteroidota</taxon>
        <taxon>Chitinophagia</taxon>
        <taxon>Chitinophagales</taxon>
        <taxon>Chitinophagaceae</taxon>
        <taxon>Parafilimonas</taxon>
    </lineage>
</organism>
<dbReference type="EMBL" id="FOXQ01000011">
    <property type="protein sequence ID" value="SFQ41645.1"/>
    <property type="molecule type" value="Genomic_DNA"/>
</dbReference>
<sequence>MFHKPDEWDRLFNVDFFIQVKDKYIGLQIKPINTGIQLPEIFKEYALQEKTHQKFTEVFGGKVFYLFSAKVGDKKEIQNKEVIDEIIAEIKQLEQL</sequence>